<accession>A0AAD4ZM99</accession>
<organism evidence="2 3">
    <name type="scientific">Prunus dulcis</name>
    <name type="common">Almond</name>
    <name type="synonym">Amygdalus dulcis</name>
    <dbReference type="NCBI Taxonomy" id="3755"/>
    <lineage>
        <taxon>Eukaryota</taxon>
        <taxon>Viridiplantae</taxon>
        <taxon>Streptophyta</taxon>
        <taxon>Embryophyta</taxon>
        <taxon>Tracheophyta</taxon>
        <taxon>Spermatophyta</taxon>
        <taxon>Magnoliopsida</taxon>
        <taxon>eudicotyledons</taxon>
        <taxon>Gunneridae</taxon>
        <taxon>Pentapetalae</taxon>
        <taxon>rosids</taxon>
        <taxon>fabids</taxon>
        <taxon>Rosales</taxon>
        <taxon>Rosaceae</taxon>
        <taxon>Amygdaloideae</taxon>
        <taxon>Amygdaleae</taxon>
        <taxon>Prunus</taxon>
    </lineage>
</organism>
<dbReference type="EMBL" id="JAJFAZ020000001">
    <property type="protein sequence ID" value="KAI5350655.1"/>
    <property type="molecule type" value="Genomic_DNA"/>
</dbReference>
<feature type="region of interest" description="Disordered" evidence="1">
    <location>
        <begin position="35"/>
        <end position="96"/>
    </location>
</feature>
<evidence type="ECO:0000313" key="3">
    <source>
        <dbReference type="Proteomes" id="UP001054821"/>
    </source>
</evidence>
<sequence length="96" mass="11070">MSTYPKLMEGLSTWEGTISKHKTPEKPRDINVQAARKRSTLRTSIHTSIPSPIRPSHGRRKERKEGDGWEWKSPTETVAGEEISPRSEKSREEMRK</sequence>
<proteinExistence type="predicted"/>
<evidence type="ECO:0000313" key="2">
    <source>
        <dbReference type="EMBL" id="KAI5350655.1"/>
    </source>
</evidence>
<reference evidence="2 3" key="1">
    <citation type="journal article" date="2022" name="G3 (Bethesda)">
        <title>Whole-genome sequence and methylome profiling of the almond [Prunus dulcis (Mill.) D.A. Webb] cultivar 'Nonpareil'.</title>
        <authorList>
            <person name="D'Amico-Willman K.M."/>
            <person name="Ouma W.Z."/>
            <person name="Meulia T."/>
            <person name="Sideli G.M."/>
            <person name="Gradziel T.M."/>
            <person name="Fresnedo-Ramirez J."/>
        </authorList>
    </citation>
    <scope>NUCLEOTIDE SEQUENCE [LARGE SCALE GENOMIC DNA]</scope>
    <source>
        <strain evidence="2">Clone GOH B32 T37-40</strain>
    </source>
</reference>
<feature type="compositionally biased region" description="Basic and acidic residues" evidence="1">
    <location>
        <begin position="83"/>
        <end position="96"/>
    </location>
</feature>
<dbReference type="AlphaFoldDB" id="A0AAD4ZM99"/>
<dbReference type="Proteomes" id="UP001054821">
    <property type="component" value="Chromosome 1"/>
</dbReference>
<keyword evidence="3" id="KW-1185">Reference proteome</keyword>
<evidence type="ECO:0000256" key="1">
    <source>
        <dbReference type="SAM" id="MobiDB-lite"/>
    </source>
</evidence>
<gene>
    <name evidence="2" type="ORF">L3X38_003546</name>
</gene>
<protein>
    <submittedName>
        <fullName evidence="2">Uncharacterized protein</fullName>
    </submittedName>
</protein>
<comment type="caution">
    <text evidence="2">The sequence shown here is derived from an EMBL/GenBank/DDBJ whole genome shotgun (WGS) entry which is preliminary data.</text>
</comment>
<feature type="compositionally biased region" description="Polar residues" evidence="1">
    <location>
        <begin position="41"/>
        <end position="50"/>
    </location>
</feature>
<name>A0AAD4ZM99_PRUDU</name>